<evidence type="ECO:0000313" key="2">
    <source>
        <dbReference type="EMBL" id="AES90573.1"/>
    </source>
</evidence>
<evidence type="ECO:0000313" key="3">
    <source>
        <dbReference type="EnsemblPlants" id="AES90573"/>
    </source>
</evidence>
<dbReference type="PaxDb" id="3880-AES90573"/>
<evidence type="ECO:0000256" key="1">
    <source>
        <dbReference type="SAM" id="MobiDB-lite"/>
    </source>
</evidence>
<gene>
    <name evidence="2" type="ordered locus">MTR_4g093240</name>
</gene>
<reference evidence="2 4" key="2">
    <citation type="journal article" date="2014" name="BMC Genomics">
        <title>An improved genome release (version Mt4.0) for the model legume Medicago truncatula.</title>
        <authorList>
            <person name="Tang H."/>
            <person name="Krishnakumar V."/>
            <person name="Bidwell S."/>
            <person name="Rosen B."/>
            <person name="Chan A."/>
            <person name="Zhou S."/>
            <person name="Gentzbittel L."/>
            <person name="Childs K.L."/>
            <person name="Yandell M."/>
            <person name="Gundlach H."/>
            <person name="Mayer K.F."/>
            <person name="Schwartz D.C."/>
            <person name="Town C.D."/>
        </authorList>
    </citation>
    <scope>GENOME REANNOTATION</scope>
    <source>
        <strain evidence="3 4">cv. Jemalong A17</strain>
    </source>
</reference>
<reference evidence="2 4" key="1">
    <citation type="journal article" date="2011" name="Nature">
        <title>The Medicago genome provides insight into the evolution of rhizobial symbioses.</title>
        <authorList>
            <person name="Young N.D."/>
            <person name="Debelle F."/>
            <person name="Oldroyd G.E."/>
            <person name="Geurts R."/>
            <person name="Cannon S.B."/>
            <person name="Udvardi M.K."/>
            <person name="Benedito V.A."/>
            <person name="Mayer K.F."/>
            <person name="Gouzy J."/>
            <person name="Schoof H."/>
            <person name="Van de Peer Y."/>
            <person name="Proost S."/>
            <person name="Cook D.R."/>
            <person name="Meyers B.C."/>
            <person name="Spannagl M."/>
            <person name="Cheung F."/>
            <person name="De Mita S."/>
            <person name="Krishnakumar V."/>
            <person name="Gundlach H."/>
            <person name="Zhou S."/>
            <person name="Mudge J."/>
            <person name="Bharti A.K."/>
            <person name="Murray J.D."/>
            <person name="Naoumkina M.A."/>
            <person name="Rosen B."/>
            <person name="Silverstein K.A."/>
            <person name="Tang H."/>
            <person name="Rombauts S."/>
            <person name="Zhao P.X."/>
            <person name="Zhou P."/>
            <person name="Barbe V."/>
            <person name="Bardou P."/>
            <person name="Bechner M."/>
            <person name="Bellec A."/>
            <person name="Berger A."/>
            <person name="Berges H."/>
            <person name="Bidwell S."/>
            <person name="Bisseling T."/>
            <person name="Choisne N."/>
            <person name="Couloux A."/>
            <person name="Denny R."/>
            <person name="Deshpande S."/>
            <person name="Dai X."/>
            <person name="Doyle J.J."/>
            <person name="Dudez A.M."/>
            <person name="Farmer A.D."/>
            <person name="Fouteau S."/>
            <person name="Franken C."/>
            <person name="Gibelin C."/>
            <person name="Gish J."/>
            <person name="Goldstein S."/>
            <person name="Gonzalez A.J."/>
            <person name="Green P.J."/>
            <person name="Hallab A."/>
            <person name="Hartog M."/>
            <person name="Hua A."/>
            <person name="Humphray S.J."/>
            <person name="Jeong D.H."/>
            <person name="Jing Y."/>
            <person name="Jocker A."/>
            <person name="Kenton S.M."/>
            <person name="Kim D.J."/>
            <person name="Klee K."/>
            <person name="Lai H."/>
            <person name="Lang C."/>
            <person name="Lin S."/>
            <person name="Macmil S.L."/>
            <person name="Magdelenat G."/>
            <person name="Matthews L."/>
            <person name="McCorrison J."/>
            <person name="Monaghan E.L."/>
            <person name="Mun J.H."/>
            <person name="Najar F.Z."/>
            <person name="Nicholson C."/>
            <person name="Noirot C."/>
            <person name="O'Bleness M."/>
            <person name="Paule C.R."/>
            <person name="Poulain J."/>
            <person name="Prion F."/>
            <person name="Qin B."/>
            <person name="Qu C."/>
            <person name="Retzel E.F."/>
            <person name="Riddle C."/>
            <person name="Sallet E."/>
            <person name="Samain S."/>
            <person name="Samson N."/>
            <person name="Sanders I."/>
            <person name="Saurat O."/>
            <person name="Scarpelli C."/>
            <person name="Schiex T."/>
            <person name="Segurens B."/>
            <person name="Severin A.J."/>
            <person name="Sherrier D.J."/>
            <person name="Shi R."/>
            <person name="Sims S."/>
            <person name="Singer S.R."/>
            <person name="Sinharoy S."/>
            <person name="Sterck L."/>
            <person name="Viollet A."/>
            <person name="Wang B.B."/>
            <person name="Wang K."/>
            <person name="Wang M."/>
            <person name="Wang X."/>
            <person name="Warfsmann J."/>
            <person name="Weissenbach J."/>
            <person name="White D.D."/>
            <person name="White J.D."/>
            <person name="Wiley G.B."/>
            <person name="Wincker P."/>
            <person name="Xing Y."/>
            <person name="Yang L."/>
            <person name="Yao Z."/>
            <person name="Ying F."/>
            <person name="Zhai J."/>
            <person name="Zhou L."/>
            <person name="Zuber A."/>
            <person name="Denarie J."/>
            <person name="Dixon R.A."/>
            <person name="May G.D."/>
            <person name="Schwartz D.C."/>
            <person name="Rogers J."/>
            <person name="Quetier F."/>
            <person name="Town C.D."/>
            <person name="Roe B.A."/>
        </authorList>
    </citation>
    <scope>NUCLEOTIDE SEQUENCE [LARGE SCALE GENOMIC DNA]</scope>
    <source>
        <strain evidence="2">A17</strain>
        <strain evidence="3 4">cv. Jemalong A17</strain>
    </source>
</reference>
<proteinExistence type="predicted"/>
<dbReference type="HOGENOM" id="CLU_3017280_0_0_1"/>
<dbReference type="AlphaFoldDB" id="G7JV25"/>
<name>G7JV25_MEDTR</name>
<reference evidence="3" key="3">
    <citation type="submission" date="2015-04" db="UniProtKB">
        <authorList>
            <consortium name="EnsemblPlants"/>
        </authorList>
    </citation>
    <scope>IDENTIFICATION</scope>
    <source>
        <strain evidence="3">cv. Jemalong A17</strain>
    </source>
</reference>
<organism evidence="2 4">
    <name type="scientific">Medicago truncatula</name>
    <name type="common">Barrel medic</name>
    <name type="synonym">Medicago tribuloides</name>
    <dbReference type="NCBI Taxonomy" id="3880"/>
    <lineage>
        <taxon>Eukaryota</taxon>
        <taxon>Viridiplantae</taxon>
        <taxon>Streptophyta</taxon>
        <taxon>Embryophyta</taxon>
        <taxon>Tracheophyta</taxon>
        <taxon>Spermatophyta</taxon>
        <taxon>Magnoliopsida</taxon>
        <taxon>eudicotyledons</taxon>
        <taxon>Gunneridae</taxon>
        <taxon>Pentapetalae</taxon>
        <taxon>rosids</taxon>
        <taxon>fabids</taxon>
        <taxon>Fabales</taxon>
        <taxon>Fabaceae</taxon>
        <taxon>Papilionoideae</taxon>
        <taxon>50 kb inversion clade</taxon>
        <taxon>NPAAA clade</taxon>
        <taxon>Hologalegina</taxon>
        <taxon>IRL clade</taxon>
        <taxon>Trifolieae</taxon>
        <taxon>Medicago</taxon>
    </lineage>
</organism>
<protein>
    <submittedName>
        <fullName evidence="2 3">Uncharacterized protein</fullName>
    </submittedName>
</protein>
<feature type="region of interest" description="Disordered" evidence="1">
    <location>
        <begin position="1"/>
        <end position="20"/>
    </location>
</feature>
<dbReference type="EnsemblPlants" id="AES90573">
    <property type="protein sequence ID" value="AES90573"/>
    <property type="gene ID" value="MTR_4g093240"/>
</dbReference>
<dbReference type="Proteomes" id="UP000002051">
    <property type="component" value="Chromosome 4"/>
</dbReference>
<dbReference type="EMBL" id="CM001220">
    <property type="protein sequence ID" value="AES90573.1"/>
    <property type="molecule type" value="Genomic_DNA"/>
</dbReference>
<sequence>MVGANHLHHLETRSTGGSTGGWSGCWLCFRSIPDVMVVSVFSPARPGLNRPGHRPL</sequence>
<accession>G7JV25</accession>
<keyword evidence="4" id="KW-1185">Reference proteome</keyword>
<evidence type="ECO:0000313" key="4">
    <source>
        <dbReference type="Proteomes" id="UP000002051"/>
    </source>
</evidence>